<dbReference type="SFLD" id="SFLDS00003">
    <property type="entry name" value="Haloacid_Dehalogenase"/>
    <property type="match status" value="1"/>
</dbReference>
<sequence>MVLIFDLDDTLYEERTFVLSGLKAVSRFGHDRFGWNPETSFNFMINIFNNYGRGTIFDRWLSYHGTWSKSLVNECIKCYRYHTPNIELNSTAKKILPLLKETPLYLVTDGHKVVQANKVDALGLEAFFKRIMITHRFGLKHAKPSIYCFEKIKASENCSWSDMVYIGDNPAKDFINLNPLGVHTIRVLTGEYSKVIGKSGYEAQYQIQALDELLVALDHLKDQ</sequence>
<dbReference type="GO" id="GO:0046872">
    <property type="term" value="F:metal ion binding"/>
    <property type="evidence" value="ECO:0007669"/>
    <property type="project" value="UniProtKB-KW"/>
</dbReference>
<organism evidence="4 5">
    <name type="scientific">Desulfobotulus alkaliphilus</name>
    <dbReference type="NCBI Taxonomy" id="622671"/>
    <lineage>
        <taxon>Bacteria</taxon>
        <taxon>Pseudomonadati</taxon>
        <taxon>Thermodesulfobacteriota</taxon>
        <taxon>Desulfobacteria</taxon>
        <taxon>Desulfobacterales</taxon>
        <taxon>Desulfobacteraceae</taxon>
        <taxon>Desulfobotulus</taxon>
    </lineage>
</organism>
<dbReference type="SFLD" id="SFLDG01129">
    <property type="entry name" value="C1.5:_HAD__Beta-PGM__Phosphata"/>
    <property type="match status" value="1"/>
</dbReference>
<evidence type="ECO:0000256" key="2">
    <source>
        <dbReference type="ARBA" id="ARBA00022801"/>
    </source>
</evidence>
<keyword evidence="3" id="KW-0460">Magnesium</keyword>
<dbReference type="PANTHER" id="PTHR46470">
    <property type="entry name" value="N-ACYLNEURAMINATE-9-PHOSPHATASE"/>
    <property type="match status" value="1"/>
</dbReference>
<dbReference type="Pfam" id="PF13419">
    <property type="entry name" value="HAD_2"/>
    <property type="match status" value="1"/>
</dbReference>
<dbReference type="GO" id="GO:0016791">
    <property type="term" value="F:phosphatase activity"/>
    <property type="evidence" value="ECO:0007669"/>
    <property type="project" value="TreeGrafter"/>
</dbReference>
<proteinExistence type="predicted"/>
<dbReference type="PANTHER" id="PTHR46470:SF2">
    <property type="entry name" value="GLYCERALDEHYDE 3-PHOSPHATE PHOSPHATASE"/>
    <property type="match status" value="1"/>
</dbReference>
<dbReference type="OrthoDB" id="148966at2"/>
<dbReference type="SUPFAM" id="SSF56784">
    <property type="entry name" value="HAD-like"/>
    <property type="match status" value="1"/>
</dbReference>
<dbReference type="Proteomes" id="UP000318307">
    <property type="component" value="Unassembled WGS sequence"/>
</dbReference>
<dbReference type="InterPro" id="IPR051400">
    <property type="entry name" value="HAD-like_hydrolase"/>
</dbReference>
<evidence type="ECO:0000256" key="1">
    <source>
        <dbReference type="ARBA" id="ARBA00022723"/>
    </source>
</evidence>
<keyword evidence="2 4" id="KW-0378">Hydrolase</keyword>
<reference evidence="4 5" key="1">
    <citation type="submission" date="2019-07" db="EMBL/GenBank/DDBJ databases">
        <title>Genome sequencing of 100 strains of the haloalkaliphilic chemolithoautotrophic sulfur-oxidizing bacterium Thioalkalivibrio.</title>
        <authorList>
            <person name="Muyzer G."/>
        </authorList>
    </citation>
    <scope>NUCLEOTIDE SEQUENCE [LARGE SCALE GENOMIC DNA]</scope>
    <source>
        <strain evidence="4 5">ASO4-4</strain>
    </source>
</reference>
<dbReference type="InterPro" id="IPR036412">
    <property type="entry name" value="HAD-like_sf"/>
</dbReference>
<dbReference type="EMBL" id="VLLC01000010">
    <property type="protein sequence ID" value="TWI72372.1"/>
    <property type="molecule type" value="Genomic_DNA"/>
</dbReference>
<dbReference type="RefSeq" id="WP_144684136.1">
    <property type="nucleotide sequence ID" value="NZ_VLLC01000010.1"/>
</dbReference>
<evidence type="ECO:0000256" key="3">
    <source>
        <dbReference type="ARBA" id="ARBA00022842"/>
    </source>
</evidence>
<keyword evidence="1" id="KW-0479">Metal-binding</keyword>
<dbReference type="InterPro" id="IPR041492">
    <property type="entry name" value="HAD_2"/>
</dbReference>
<comment type="caution">
    <text evidence="4">The sequence shown here is derived from an EMBL/GenBank/DDBJ whole genome shotgun (WGS) entry which is preliminary data.</text>
</comment>
<evidence type="ECO:0000313" key="4">
    <source>
        <dbReference type="EMBL" id="TWI72372.1"/>
    </source>
</evidence>
<protein>
    <submittedName>
        <fullName evidence="4">Putative hydrolase of the HAD superfamily</fullName>
    </submittedName>
</protein>
<dbReference type="InterPro" id="IPR023214">
    <property type="entry name" value="HAD_sf"/>
</dbReference>
<name>A0A562RTH7_9BACT</name>
<dbReference type="Gene3D" id="1.10.150.520">
    <property type="match status" value="1"/>
</dbReference>
<gene>
    <name evidence="4" type="ORF">LZ24_01514</name>
</gene>
<dbReference type="AlphaFoldDB" id="A0A562RTH7"/>
<evidence type="ECO:0000313" key="5">
    <source>
        <dbReference type="Proteomes" id="UP000318307"/>
    </source>
</evidence>
<dbReference type="Gene3D" id="3.40.50.1000">
    <property type="entry name" value="HAD superfamily/HAD-like"/>
    <property type="match status" value="1"/>
</dbReference>
<keyword evidence="5" id="KW-1185">Reference proteome</keyword>
<accession>A0A562RTH7</accession>